<dbReference type="EMBL" id="LR796984">
    <property type="protein sequence ID" value="CAB4179930.1"/>
    <property type="molecule type" value="Genomic_DNA"/>
</dbReference>
<dbReference type="EMBL" id="LR796920">
    <property type="protein sequence ID" value="CAB4175297.1"/>
    <property type="molecule type" value="Genomic_DNA"/>
</dbReference>
<evidence type="ECO:0000313" key="2">
    <source>
        <dbReference type="EMBL" id="CAB4179930.1"/>
    </source>
</evidence>
<organism evidence="3">
    <name type="scientific">uncultured Caudovirales phage</name>
    <dbReference type="NCBI Taxonomy" id="2100421"/>
    <lineage>
        <taxon>Viruses</taxon>
        <taxon>Duplodnaviria</taxon>
        <taxon>Heunggongvirae</taxon>
        <taxon>Uroviricota</taxon>
        <taxon>Caudoviricetes</taxon>
        <taxon>Peduoviridae</taxon>
        <taxon>Maltschvirus</taxon>
        <taxon>Maltschvirus maltsch</taxon>
    </lineage>
</organism>
<sequence>MTIAPAPRFPEKPGNLYDRKMASALPGQRGPLRFEEGVATDTDVPQEFTKGAMQGYVPAAGRPNRNQNVFEKLPEETMRERAHVGSAAWTEAPEHLNEFASGAFADHGDNRFEEVIRNGAHQQALNPSVVQD</sequence>
<dbReference type="EMBL" id="LR797127">
    <property type="protein sequence ID" value="CAB4188784.1"/>
    <property type="molecule type" value="Genomic_DNA"/>
</dbReference>
<name>A0A6J5RAY8_9CAUD</name>
<gene>
    <name evidence="2" type="ORF">UFOVP1035_137</name>
    <name evidence="3" type="ORF">UFOVP1181_96</name>
    <name evidence="1" type="ORF">UFOVP965_141</name>
</gene>
<evidence type="ECO:0000313" key="1">
    <source>
        <dbReference type="EMBL" id="CAB4175297.1"/>
    </source>
</evidence>
<proteinExistence type="predicted"/>
<accession>A0A6J5RAY8</accession>
<evidence type="ECO:0000313" key="3">
    <source>
        <dbReference type="EMBL" id="CAB4188784.1"/>
    </source>
</evidence>
<reference evidence="3" key="1">
    <citation type="submission" date="2020-05" db="EMBL/GenBank/DDBJ databases">
        <authorList>
            <person name="Chiriac C."/>
            <person name="Salcher M."/>
            <person name="Ghai R."/>
            <person name="Kavagutti S V."/>
        </authorList>
    </citation>
    <scope>NUCLEOTIDE SEQUENCE</scope>
</reference>
<protein>
    <submittedName>
        <fullName evidence="3">Uncharacterized protein</fullName>
    </submittedName>
</protein>